<organism evidence="1 2">
    <name type="scientific">Boeremia exigua</name>
    <dbReference type="NCBI Taxonomy" id="749465"/>
    <lineage>
        <taxon>Eukaryota</taxon>
        <taxon>Fungi</taxon>
        <taxon>Dikarya</taxon>
        <taxon>Ascomycota</taxon>
        <taxon>Pezizomycotina</taxon>
        <taxon>Dothideomycetes</taxon>
        <taxon>Pleosporomycetidae</taxon>
        <taxon>Pleosporales</taxon>
        <taxon>Pleosporineae</taxon>
        <taxon>Didymellaceae</taxon>
        <taxon>Boeremia</taxon>
    </lineage>
</organism>
<dbReference type="Proteomes" id="UP001153331">
    <property type="component" value="Unassembled WGS sequence"/>
</dbReference>
<comment type="caution">
    <text evidence="1">The sequence shown here is derived from an EMBL/GenBank/DDBJ whole genome shotgun (WGS) entry which is preliminary data.</text>
</comment>
<gene>
    <name evidence="1" type="ORF">OPT61_g266</name>
</gene>
<proteinExistence type="predicted"/>
<evidence type="ECO:0000313" key="2">
    <source>
        <dbReference type="Proteomes" id="UP001153331"/>
    </source>
</evidence>
<sequence>MLLSRGANINLMHRGWNAVLQAVENSDAKVLGLMVSLGGPVDLQAVDETGRAVVDIVGDREWEEGLALLFPKSASPKGRS</sequence>
<name>A0ACC2IUS1_9PLEO</name>
<accession>A0ACC2IUS1</accession>
<evidence type="ECO:0000313" key="1">
    <source>
        <dbReference type="EMBL" id="KAJ8118824.1"/>
    </source>
</evidence>
<dbReference type="EMBL" id="JAPHNI010000009">
    <property type="protein sequence ID" value="KAJ8118824.1"/>
    <property type="molecule type" value="Genomic_DNA"/>
</dbReference>
<reference evidence="1" key="1">
    <citation type="submission" date="2022-11" db="EMBL/GenBank/DDBJ databases">
        <title>Genome Sequence of Boeremia exigua.</title>
        <authorList>
            <person name="Buettner E."/>
        </authorList>
    </citation>
    <scope>NUCLEOTIDE SEQUENCE</scope>
    <source>
        <strain evidence="1">CU02</strain>
    </source>
</reference>
<protein>
    <submittedName>
        <fullName evidence="1">Uncharacterized protein</fullName>
    </submittedName>
</protein>
<keyword evidence="2" id="KW-1185">Reference proteome</keyword>